<sequence>MTKRLTDKQKDRATIEAMRTEIDRLREGNKRLFARGQEEQEENGRLREENAYLKDPLRHCCDLQDKLRKENERAEKVIVGQLKTYARLRDRVNKLEVENKLLLFELMPKEGEEPKR</sequence>
<proteinExistence type="predicted"/>
<protein>
    <submittedName>
        <fullName evidence="1">Uncharacterized protein</fullName>
    </submittedName>
</protein>
<accession>X0VA06</accession>
<reference evidence="1" key="1">
    <citation type="journal article" date="2014" name="Front. Microbiol.">
        <title>High frequency of phylogenetically diverse reductive dehalogenase-homologous genes in deep subseafloor sedimentary metagenomes.</title>
        <authorList>
            <person name="Kawai M."/>
            <person name="Futagami T."/>
            <person name="Toyoda A."/>
            <person name="Takaki Y."/>
            <person name="Nishi S."/>
            <person name="Hori S."/>
            <person name="Arai W."/>
            <person name="Tsubouchi T."/>
            <person name="Morono Y."/>
            <person name="Uchiyama I."/>
            <person name="Ito T."/>
            <person name="Fujiyama A."/>
            <person name="Inagaki F."/>
            <person name="Takami H."/>
        </authorList>
    </citation>
    <scope>NUCLEOTIDE SEQUENCE</scope>
    <source>
        <strain evidence="1">Expedition CK06-06</strain>
    </source>
</reference>
<dbReference type="AlphaFoldDB" id="X0VA06"/>
<comment type="caution">
    <text evidence="1">The sequence shown here is derived from an EMBL/GenBank/DDBJ whole genome shotgun (WGS) entry which is preliminary data.</text>
</comment>
<organism evidence="1">
    <name type="scientific">marine sediment metagenome</name>
    <dbReference type="NCBI Taxonomy" id="412755"/>
    <lineage>
        <taxon>unclassified sequences</taxon>
        <taxon>metagenomes</taxon>
        <taxon>ecological metagenomes</taxon>
    </lineage>
</organism>
<name>X0VA06_9ZZZZ</name>
<gene>
    <name evidence="1" type="ORF">S01H1_38981</name>
</gene>
<evidence type="ECO:0000313" key="1">
    <source>
        <dbReference type="EMBL" id="GAG09338.1"/>
    </source>
</evidence>
<dbReference type="EMBL" id="BARS01024560">
    <property type="protein sequence ID" value="GAG09338.1"/>
    <property type="molecule type" value="Genomic_DNA"/>
</dbReference>